<comment type="cofactor">
    <cofactor evidence="1 7">
        <name>L-ascorbate</name>
        <dbReference type="ChEBI" id="CHEBI:38290"/>
    </cofactor>
</comment>
<evidence type="ECO:0000259" key="8">
    <source>
        <dbReference type="PROSITE" id="PS51471"/>
    </source>
</evidence>
<dbReference type="InterPro" id="IPR005123">
    <property type="entry name" value="Oxoglu/Fe-dep_dioxygenase_dom"/>
</dbReference>
<organism evidence="9 10">
    <name type="scientific">Alterisphingorhabdus coralli</name>
    <dbReference type="NCBI Taxonomy" id="3071408"/>
    <lineage>
        <taxon>Bacteria</taxon>
        <taxon>Pseudomonadati</taxon>
        <taxon>Pseudomonadota</taxon>
        <taxon>Alphaproteobacteria</taxon>
        <taxon>Sphingomonadales</taxon>
        <taxon>Sphingomonadaceae</taxon>
        <taxon>Alterisphingorhabdus (ex Yan et al. 2024)</taxon>
    </lineage>
</organism>
<dbReference type="GO" id="GO:0016706">
    <property type="term" value="F:2-oxoglutarate-dependent dioxygenase activity"/>
    <property type="evidence" value="ECO:0007669"/>
    <property type="project" value="UniProtKB-UniRule"/>
</dbReference>
<dbReference type="RefSeq" id="WP_317084352.1">
    <property type="nucleotide sequence ID" value="NZ_CP136594.1"/>
</dbReference>
<dbReference type="Pfam" id="PF13640">
    <property type="entry name" value="2OG-FeII_Oxy_3"/>
    <property type="match status" value="1"/>
</dbReference>
<dbReference type="SMART" id="SM00702">
    <property type="entry name" value="P4Hc"/>
    <property type="match status" value="1"/>
</dbReference>
<name>A0AA97FCJ3_9SPHN</name>
<evidence type="ECO:0000313" key="9">
    <source>
        <dbReference type="EMBL" id="WOE76555.1"/>
    </source>
</evidence>
<feature type="domain" description="Fe2OG dioxygenase" evidence="8">
    <location>
        <begin position="75"/>
        <end position="173"/>
    </location>
</feature>
<protein>
    <submittedName>
        <fullName evidence="9">Fe2+-dependent dioxygenase</fullName>
    </submittedName>
</protein>
<keyword evidence="2 7" id="KW-0479">Metal-binding</keyword>
<dbReference type="HAMAP" id="MF_00657">
    <property type="entry name" value="Hydroxyl_YbiX"/>
    <property type="match status" value="1"/>
</dbReference>
<dbReference type="AlphaFoldDB" id="A0AA97FCJ3"/>
<dbReference type="EMBL" id="CP136594">
    <property type="protein sequence ID" value="WOE76555.1"/>
    <property type="molecule type" value="Genomic_DNA"/>
</dbReference>
<dbReference type="NCBIfam" id="NF003974">
    <property type="entry name" value="PRK05467.1-3"/>
    <property type="match status" value="1"/>
</dbReference>
<gene>
    <name evidence="9" type="ORF">RB602_07535</name>
</gene>
<dbReference type="PANTHER" id="PTHR41536:SF1">
    <property type="entry name" value="PKHD-TYPE HYDROXYLASE YBIX"/>
    <property type="match status" value="1"/>
</dbReference>
<dbReference type="InterPro" id="IPR044862">
    <property type="entry name" value="Pro_4_hyd_alph_FE2OG_OXY"/>
</dbReference>
<dbReference type="Proteomes" id="UP001302429">
    <property type="component" value="Chromosome"/>
</dbReference>
<keyword evidence="5 7" id="KW-0560">Oxidoreductase</keyword>
<evidence type="ECO:0000313" key="10">
    <source>
        <dbReference type="Proteomes" id="UP001302429"/>
    </source>
</evidence>
<dbReference type="GO" id="GO:0006879">
    <property type="term" value="P:intracellular iron ion homeostasis"/>
    <property type="evidence" value="ECO:0007669"/>
    <property type="project" value="TreeGrafter"/>
</dbReference>
<dbReference type="GO" id="GO:0031418">
    <property type="term" value="F:L-ascorbic acid binding"/>
    <property type="evidence" value="ECO:0007669"/>
    <property type="project" value="UniProtKB-KW"/>
</dbReference>
<feature type="binding site" evidence="7">
    <location>
        <position position="164"/>
    </location>
    <ligand>
        <name>2-oxoglutarate</name>
        <dbReference type="ChEBI" id="CHEBI:16810"/>
    </ligand>
</feature>
<dbReference type="PROSITE" id="PS51471">
    <property type="entry name" value="FE2OG_OXY"/>
    <property type="match status" value="1"/>
</dbReference>
<evidence type="ECO:0000256" key="1">
    <source>
        <dbReference type="ARBA" id="ARBA00001961"/>
    </source>
</evidence>
<dbReference type="PANTHER" id="PTHR41536">
    <property type="entry name" value="PKHD-TYPE HYDROXYLASE YBIX"/>
    <property type="match status" value="1"/>
</dbReference>
<dbReference type="GO" id="GO:0005506">
    <property type="term" value="F:iron ion binding"/>
    <property type="evidence" value="ECO:0007669"/>
    <property type="project" value="UniProtKB-UniRule"/>
</dbReference>
<sequence length="220" mass="24688">MIKQIPDLLSGREVKTLKALAAKANFVDGRISNPHSKVKNNLHLHDEKAWEKSSSMLETALMRHEDFRNFAFPSGITKPLITKYDAGMRYGLHPDSPMMMVEGKAFRSDLSCTIFLNDPDSYEGGALRILLGDSQMRFKGAAGSAVVYPSTTLHEVEEVTEGERLVGLCFIQSRIPDTAKRNLLYELNEVAALEGLGMSDENYTRIQAVQFNLSRMWMDN</sequence>
<evidence type="ECO:0000256" key="6">
    <source>
        <dbReference type="ARBA" id="ARBA00023004"/>
    </source>
</evidence>
<accession>A0AA97FCJ3</accession>
<feature type="binding site" evidence="7">
    <location>
        <position position="154"/>
    </location>
    <ligand>
        <name>Fe cation</name>
        <dbReference type="ChEBI" id="CHEBI:24875"/>
    </ligand>
</feature>
<dbReference type="Gene3D" id="2.60.120.620">
    <property type="entry name" value="q2cbj1_9rhob like domain"/>
    <property type="match status" value="1"/>
</dbReference>
<proteinExistence type="inferred from homology"/>
<feature type="binding site" evidence="7">
    <location>
        <position position="95"/>
    </location>
    <ligand>
        <name>Fe cation</name>
        <dbReference type="ChEBI" id="CHEBI:24875"/>
    </ligand>
</feature>
<evidence type="ECO:0000256" key="2">
    <source>
        <dbReference type="ARBA" id="ARBA00022723"/>
    </source>
</evidence>
<evidence type="ECO:0000256" key="5">
    <source>
        <dbReference type="ARBA" id="ARBA00023002"/>
    </source>
</evidence>
<feature type="binding site" evidence="7">
    <location>
        <position position="93"/>
    </location>
    <ligand>
        <name>Fe cation</name>
        <dbReference type="ChEBI" id="CHEBI:24875"/>
    </ligand>
</feature>
<keyword evidence="10" id="KW-1185">Reference proteome</keyword>
<reference evidence="9 10" key="1">
    <citation type="submission" date="2023-10" db="EMBL/GenBank/DDBJ databases">
        <title>Complete genome sequence of a Sphingomonadaceae bacterium.</title>
        <authorList>
            <person name="Yan C."/>
        </authorList>
    </citation>
    <scope>NUCLEOTIDE SEQUENCE [LARGE SCALE GENOMIC DNA]</scope>
    <source>
        <strain evidence="9 10">SCSIO 66989</strain>
    </source>
</reference>
<evidence type="ECO:0000256" key="3">
    <source>
        <dbReference type="ARBA" id="ARBA00022896"/>
    </source>
</evidence>
<keyword evidence="6 7" id="KW-0408">Iron</keyword>
<comment type="cofactor">
    <cofactor evidence="7">
        <name>Fe(2+)</name>
        <dbReference type="ChEBI" id="CHEBI:29033"/>
    </cofactor>
    <text evidence="7">Binds 1 Fe(2+) ion per subunit.</text>
</comment>
<dbReference type="InterPro" id="IPR006620">
    <property type="entry name" value="Pro_4_hyd_alph"/>
</dbReference>
<evidence type="ECO:0000256" key="7">
    <source>
        <dbReference type="HAMAP-Rule" id="MF_00657"/>
    </source>
</evidence>
<dbReference type="InterPro" id="IPR023550">
    <property type="entry name" value="PKHD_hydroxylase"/>
</dbReference>
<keyword evidence="3 7" id="KW-0847">Vitamin C</keyword>
<dbReference type="GO" id="GO:0006974">
    <property type="term" value="P:DNA damage response"/>
    <property type="evidence" value="ECO:0007669"/>
    <property type="project" value="TreeGrafter"/>
</dbReference>
<evidence type="ECO:0000256" key="4">
    <source>
        <dbReference type="ARBA" id="ARBA00022964"/>
    </source>
</evidence>
<keyword evidence="4 7" id="KW-0223">Dioxygenase</keyword>
<dbReference type="KEGG" id="acoa:RB602_07535"/>